<keyword evidence="3" id="KW-1185">Reference proteome</keyword>
<accession>A0ABQ6HZX2</accession>
<evidence type="ECO:0000313" key="3">
    <source>
        <dbReference type="Proteomes" id="UP001157091"/>
    </source>
</evidence>
<organism evidence="2 3">
    <name type="scientific">Luteimicrobium album</name>
    <dbReference type="NCBI Taxonomy" id="1054550"/>
    <lineage>
        <taxon>Bacteria</taxon>
        <taxon>Bacillati</taxon>
        <taxon>Actinomycetota</taxon>
        <taxon>Actinomycetes</taxon>
        <taxon>Micrococcales</taxon>
        <taxon>Luteimicrobium</taxon>
    </lineage>
</organism>
<reference evidence="3" key="1">
    <citation type="journal article" date="2019" name="Int. J. Syst. Evol. Microbiol.">
        <title>The Global Catalogue of Microorganisms (GCM) 10K type strain sequencing project: providing services to taxonomists for standard genome sequencing and annotation.</title>
        <authorList>
            <consortium name="The Broad Institute Genomics Platform"/>
            <consortium name="The Broad Institute Genome Sequencing Center for Infectious Disease"/>
            <person name="Wu L."/>
            <person name="Ma J."/>
        </authorList>
    </citation>
    <scope>NUCLEOTIDE SEQUENCE [LARGE SCALE GENOMIC DNA]</scope>
    <source>
        <strain evidence="3">NBRC 106348</strain>
    </source>
</reference>
<feature type="region of interest" description="Disordered" evidence="1">
    <location>
        <begin position="1"/>
        <end position="30"/>
    </location>
</feature>
<gene>
    <name evidence="2" type="ORF">GCM10025864_17340</name>
</gene>
<dbReference type="Proteomes" id="UP001157091">
    <property type="component" value="Unassembled WGS sequence"/>
</dbReference>
<proteinExistence type="predicted"/>
<evidence type="ECO:0000313" key="2">
    <source>
        <dbReference type="EMBL" id="GMA23975.1"/>
    </source>
</evidence>
<dbReference type="EMBL" id="BSUK01000001">
    <property type="protein sequence ID" value="GMA23975.1"/>
    <property type="molecule type" value="Genomic_DNA"/>
</dbReference>
<feature type="compositionally biased region" description="Basic and acidic residues" evidence="1">
    <location>
        <begin position="10"/>
        <end position="21"/>
    </location>
</feature>
<feature type="compositionally biased region" description="Polar residues" evidence="1">
    <location>
        <begin position="48"/>
        <end position="77"/>
    </location>
</feature>
<sequence>MRDAPGIQSARDRWTTQRRSEASIVSTPSTAHVSWCCGCAWVGSRVEPSSGTTMLGTSPTSRTIRSADTETTGSSLGTGPRVVRRGSSWHPFRRISLQRYIRGMLIDWPADFDRYLDVLETAARAGDRHAA</sequence>
<name>A0ABQ6HZX2_9MICO</name>
<protein>
    <submittedName>
        <fullName evidence="2">Uncharacterized protein</fullName>
    </submittedName>
</protein>
<comment type="caution">
    <text evidence="2">The sequence shown here is derived from an EMBL/GenBank/DDBJ whole genome shotgun (WGS) entry which is preliminary data.</text>
</comment>
<evidence type="ECO:0000256" key="1">
    <source>
        <dbReference type="SAM" id="MobiDB-lite"/>
    </source>
</evidence>
<feature type="region of interest" description="Disordered" evidence="1">
    <location>
        <begin position="48"/>
        <end position="83"/>
    </location>
</feature>